<evidence type="ECO:0000256" key="3">
    <source>
        <dbReference type="ARBA" id="ARBA00022448"/>
    </source>
</evidence>
<evidence type="ECO:0000313" key="11">
    <source>
        <dbReference type="Proteomes" id="UP000680348"/>
    </source>
</evidence>
<protein>
    <submittedName>
        <fullName evidence="10">ABC transporter ATP-binding protein</fullName>
    </submittedName>
</protein>
<dbReference type="RefSeq" id="WP_188253250.1">
    <property type="nucleotide sequence ID" value="NZ_JABVCF010000002.1"/>
</dbReference>
<dbReference type="Pfam" id="PF00005">
    <property type="entry name" value="ABC_tran"/>
    <property type="match status" value="1"/>
</dbReference>
<dbReference type="InterPro" id="IPR047641">
    <property type="entry name" value="ABC_transpr_MalK/UgpC-like"/>
</dbReference>
<evidence type="ECO:0000256" key="8">
    <source>
        <dbReference type="ARBA" id="ARBA00023136"/>
    </source>
</evidence>
<comment type="caution">
    <text evidence="10">The sequence shown here is derived from an EMBL/GenBank/DDBJ whole genome shotgun (WGS) entry which is preliminary data.</text>
</comment>
<dbReference type="InterPro" id="IPR003593">
    <property type="entry name" value="AAA+_ATPase"/>
</dbReference>
<keyword evidence="11" id="KW-1185">Reference proteome</keyword>
<dbReference type="Gene3D" id="2.40.50.100">
    <property type="match status" value="1"/>
</dbReference>
<organism evidence="10 11">
    <name type="scientific">Pseudaminobacter soli</name>
    <name type="common">ex Zhang et al. 2022</name>
    <dbReference type="NCBI Taxonomy" id="2831468"/>
    <lineage>
        <taxon>Bacteria</taxon>
        <taxon>Pseudomonadati</taxon>
        <taxon>Pseudomonadota</taxon>
        <taxon>Alphaproteobacteria</taxon>
        <taxon>Hyphomicrobiales</taxon>
        <taxon>Phyllobacteriaceae</taxon>
        <taxon>Pseudaminobacter</taxon>
    </lineage>
</organism>
<evidence type="ECO:0000256" key="6">
    <source>
        <dbReference type="ARBA" id="ARBA00022840"/>
    </source>
</evidence>
<dbReference type="Gene3D" id="3.40.50.300">
    <property type="entry name" value="P-loop containing nucleotide triphosphate hydrolases"/>
    <property type="match status" value="1"/>
</dbReference>
<evidence type="ECO:0000256" key="1">
    <source>
        <dbReference type="ARBA" id="ARBA00004417"/>
    </source>
</evidence>
<proteinExistence type="inferred from homology"/>
<evidence type="ECO:0000256" key="5">
    <source>
        <dbReference type="ARBA" id="ARBA00022741"/>
    </source>
</evidence>
<keyword evidence="7" id="KW-1278">Translocase</keyword>
<dbReference type="SMART" id="SM00382">
    <property type="entry name" value="AAA"/>
    <property type="match status" value="1"/>
</dbReference>
<dbReference type="InterPro" id="IPR013611">
    <property type="entry name" value="Transp-assoc_OB_typ2"/>
</dbReference>
<keyword evidence="3" id="KW-0813">Transport</keyword>
<dbReference type="InterPro" id="IPR027417">
    <property type="entry name" value="P-loop_NTPase"/>
</dbReference>
<evidence type="ECO:0000256" key="4">
    <source>
        <dbReference type="ARBA" id="ARBA00022475"/>
    </source>
</evidence>
<evidence type="ECO:0000313" key="10">
    <source>
        <dbReference type="EMBL" id="MBS3647676.1"/>
    </source>
</evidence>
<dbReference type="GO" id="GO:0055052">
    <property type="term" value="C:ATP-binding cassette (ABC) transporter complex, substrate-binding subunit-containing"/>
    <property type="evidence" value="ECO:0007669"/>
    <property type="project" value="TreeGrafter"/>
</dbReference>
<dbReference type="Pfam" id="PF08402">
    <property type="entry name" value="TOBE_2"/>
    <property type="match status" value="1"/>
</dbReference>
<dbReference type="PANTHER" id="PTHR43875:SF15">
    <property type="entry name" value="TREHALOSE IMPORT ATP-BINDING PROTEIN SUGC"/>
    <property type="match status" value="1"/>
</dbReference>
<dbReference type="SUPFAM" id="SSF50331">
    <property type="entry name" value="MOP-like"/>
    <property type="match status" value="1"/>
</dbReference>
<dbReference type="InterPro" id="IPR012340">
    <property type="entry name" value="NA-bd_OB-fold"/>
</dbReference>
<evidence type="ECO:0000256" key="7">
    <source>
        <dbReference type="ARBA" id="ARBA00022967"/>
    </source>
</evidence>
<keyword evidence="6 10" id="KW-0067">ATP-binding</keyword>
<dbReference type="Gene3D" id="2.40.50.140">
    <property type="entry name" value="Nucleic acid-binding proteins"/>
    <property type="match status" value="1"/>
</dbReference>
<dbReference type="GO" id="GO:0016887">
    <property type="term" value="F:ATP hydrolysis activity"/>
    <property type="evidence" value="ECO:0007669"/>
    <property type="project" value="InterPro"/>
</dbReference>
<dbReference type="FunFam" id="3.40.50.300:FF:000042">
    <property type="entry name" value="Maltose/maltodextrin ABC transporter, ATP-binding protein"/>
    <property type="match status" value="1"/>
</dbReference>
<comment type="subcellular location">
    <subcellularLocation>
        <location evidence="1">Cell inner membrane</location>
        <topology evidence="1">Peripheral membrane protein</topology>
    </subcellularLocation>
</comment>
<name>A0A942I810_9HYPH</name>
<dbReference type="SUPFAM" id="SSF52540">
    <property type="entry name" value="P-loop containing nucleoside triphosphate hydrolases"/>
    <property type="match status" value="1"/>
</dbReference>
<dbReference type="GO" id="GO:0005524">
    <property type="term" value="F:ATP binding"/>
    <property type="evidence" value="ECO:0007669"/>
    <property type="project" value="UniProtKB-KW"/>
</dbReference>
<dbReference type="InterPro" id="IPR003439">
    <property type="entry name" value="ABC_transporter-like_ATP-bd"/>
</dbReference>
<keyword evidence="8" id="KW-0472">Membrane</keyword>
<dbReference type="PROSITE" id="PS50893">
    <property type="entry name" value="ABC_TRANSPORTER_2"/>
    <property type="match status" value="1"/>
</dbReference>
<dbReference type="Proteomes" id="UP000680348">
    <property type="component" value="Unassembled WGS sequence"/>
</dbReference>
<dbReference type="AlphaFoldDB" id="A0A942I810"/>
<dbReference type="NCBIfam" id="NF008653">
    <property type="entry name" value="PRK11650.1"/>
    <property type="match status" value="1"/>
</dbReference>
<dbReference type="InterPro" id="IPR015855">
    <property type="entry name" value="ABC_transpr_MalK-like"/>
</dbReference>
<gene>
    <name evidence="10" type="ORF">KEU06_03425</name>
</gene>
<dbReference type="GO" id="GO:0140359">
    <property type="term" value="F:ABC-type transporter activity"/>
    <property type="evidence" value="ECO:0007669"/>
    <property type="project" value="InterPro"/>
</dbReference>
<reference evidence="10" key="1">
    <citation type="submission" date="2021-04" db="EMBL/GenBank/DDBJ databases">
        <title>Pseudaminobacter soli sp. nov., isolated from paddy soil contaminated by heavy metals.</title>
        <authorList>
            <person name="Zhang K."/>
        </authorList>
    </citation>
    <scope>NUCLEOTIDE SEQUENCE</scope>
    <source>
        <strain evidence="10">19-2017</strain>
    </source>
</reference>
<dbReference type="CDD" id="cd03301">
    <property type="entry name" value="ABC_MalK_N"/>
    <property type="match status" value="1"/>
</dbReference>
<feature type="domain" description="ABC transporter" evidence="9">
    <location>
        <begin position="3"/>
        <end position="233"/>
    </location>
</feature>
<accession>A0A942I810</accession>
<dbReference type="PANTHER" id="PTHR43875">
    <property type="entry name" value="MALTODEXTRIN IMPORT ATP-BINDING PROTEIN MSMX"/>
    <property type="match status" value="1"/>
</dbReference>
<dbReference type="EMBL" id="JAGWCR010000002">
    <property type="protein sequence ID" value="MBS3647676.1"/>
    <property type="molecule type" value="Genomic_DNA"/>
</dbReference>
<keyword evidence="4" id="KW-1003">Cell membrane</keyword>
<dbReference type="GO" id="GO:0008643">
    <property type="term" value="P:carbohydrate transport"/>
    <property type="evidence" value="ECO:0007669"/>
    <property type="project" value="InterPro"/>
</dbReference>
<comment type="similarity">
    <text evidence="2">Belongs to the ABC transporter superfamily.</text>
</comment>
<dbReference type="PROSITE" id="PS00211">
    <property type="entry name" value="ABC_TRANSPORTER_1"/>
    <property type="match status" value="1"/>
</dbReference>
<sequence length="358" mass="39271">MRVTLSQIHKSFGAVQVVKGLDLTIQDGEFLVLLGPSGCGKTTALRMVAGLESVTSGRILIGERDVTNVLPKYRDVAMVFQSYALYPHMTVAENIAYPLKLRKVPPAERDAAVRGAAAKVHLEEFLDRYPRQLSGGQRQRVALARAMVRRPSVFLMDEPLSNLDAKLRGHMRSELKRLQAELGVTTIYVTHDQVEAMTLAHRVAIMNKGVVQQIATPREIYEDPANLFVAGFIGSPPMNFLQGSLSGGTFAFGEGRFAVGVEGDRRNVTAGIRPEDCTVTSPSNGRISARVYSIELMGDHTLVTCQIGQEYLTVKADKLAQYAMDEPIGITFKDAAVFLFDSESGERIRSRARVDAMA</sequence>
<keyword evidence="5" id="KW-0547">Nucleotide-binding</keyword>
<evidence type="ECO:0000256" key="2">
    <source>
        <dbReference type="ARBA" id="ARBA00005417"/>
    </source>
</evidence>
<evidence type="ECO:0000259" key="9">
    <source>
        <dbReference type="PROSITE" id="PS50893"/>
    </source>
</evidence>
<dbReference type="InterPro" id="IPR008995">
    <property type="entry name" value="Mo/tungstate-bd_C_term_dom"/>
</dbReference>
<dbReference type="InterPro" id="IPR017871">
    <property type="entry name" value="ABC_transporter-like_CS"/>
</dbReference>